<evidence type="ECO:0000313" key="5">
    <source>
        <dbReference type="Proteomes" id="UP001316184"/>
    </source>
</evidence>
<dbReference type="Proteomes" id="UP001316184">
    <property type="component" value="Chromosome"/>
</dbReference>
<keyword evidence="2" id="KW-0472">Membrane</keyword>
<keyword evidence="2" id="KW-0812">Transmembrane</keyword>
<organism evidence="4 5">
    <name type="scientific">Aeromicrobium wangtongii</name>
    <dbReference type="NCBI Taxonomy" id="2969247"/>
    <lineage>
        <taxon>Bacteria</taxon>
        <taxon>Bacillati</taxon>
        <taxon>Actinomycetota</taxon>
        <taxon>Actinomycetes</taxon>
        <taxon>Propionibacteriales</taxon>
        <taxon>Nocardioidaceae</taxon>
        <taxon>Aeromicrobium</taxon>
    </lineage>
</organism>
<dbReference type="InterPro" id="IPR025241">
    <property type="entry name" value="DUF4190"/>
</dbReference>
<dbReference type="RefSeq" id="WP_232399130.1">
    <property type="nucleotide sequence ID" value="NZ_CP102173.1"/>
</dbReference>
<dbReference type="EMBL" id="CP102173">
    <property type="protein sequence ID" value="UUP15078.1"/>
    <property type="molecule type" value="Genomic_DNA"/>
</dbReference>
<dbReference type="Pfam" id="PF13828">
    <property type="entry name" value="DUF4190"/>
    <property type="match status" value="1"/>
</dbReference>
<feature type="region of interest" description="Disordered" evidence="1">
    <location>
        <begin position="1"/>
        <end position="56"/>
    </location>
</feature>
<keyword evidence="2" id="KW-1133">Transmembrane helix</keyword>
<keyword evidence="5" id="KW-1185">Reference proteome</keyword>
<protein>
    <submittedName>
        <fullName evidence="4">DUF4190 domain-containing protein</fullName>
    </submittedName>
</protein>
<feature type="transmembrane region" description="Helical" evidence="2">
    <location>
        <begin position="81"/>
        <end position="110"/>
    </location>
</feature>
<name>A0ABY5MD61_9ACTN</name>
<gene>
    <name evidence="4" type="ORF">NQV15_07130</name>
</gene>
<feature type="domain" description="DUF4190" evidence="3">
    <location>
        <begin position="80"/>
        <end position="145"/>
    </location>
</feature>
<proteinExistence type="predicted"/>
<sequence length="155" mass="15853">MSDSPQYPSYPGDDSPATGSDEGRQPPPGHEQPAPPPWGQQVPQYGQVPPPAYGQMPPGYAQPPLYGFPAPQYVPTSTKAVFSLVLGIASIVLCLVGVLIGPAAIVLSVYASKEIDARPPGTMNGKGMATAGLATGIVGTAIWGLVFLLAVVGSV</sequence>
<evidence type="ECO:0000313" key="4">
    <source>
        <dbReference type="EMBL" id="UUP15078.1"/>
    </source>
</evidence>
<evidence type="ECO:0000256" key="1">
    <source>
        <dbReference type="SAM" id="MobiDB-lite"/>
    </source>
</evidence>
<reference evidence="4 5" key="1">
    <citation type="submission" date="2022-08" db="EMBL/GenBank/DDBJ databases">
        <title>novel species in genus Aeromicrobium.</title>
        <authorList>
            <person name="Ye L."/>
        </authorList>
    </citation>
    <scope>NUCLEOTIDE SEQUENCE [LARGE SCALE GENOMIC DNA]</scope>
    <source>
        <strain evidence="5">zg-Y1379</strain>
    </source>
</reference>
<feature type="transmembrane region" description="Helical" evidence="2">
    <location>
        <begin position="131"/>
        <end position="152"/>
    </location>
</feature>
<evidence type="ECO:0000259" key="3">
    <source>
        <dbReference type="Pfam" id="PF13828"/>
    </source>
</evidence>
<evidence type="ECO:0000256" key="2">
    <source>
        <dbReference type="SAM" id="Phobius"/>
    </source>
</evidence>
<feature type="compositionally biased region" description="Pro residues" evidence="1">
    <location>
        <begin position="25"/>
        <end position="38"/>
    </location>
</feature>
<accession>A0ABY5MD61</accession>